<reference evidence="3" key="2">
    <citation type="submission" date="2020-09" db="EMBL/GenBank/DDBJ databases">
        <authorList>
            <person name="Sun Q."/>
            <person name="Zhou Y."/>
        </authorList>
    </citation>
    <scope>NUCLEOTIDE SEQUENCE</scope>
    <source>
        <strain evidence="3">CGMCC 1.15725</strain>
    </source>
</reference>
<dbReference type="EMBL" id="BMJQ01000005">
    <property type="protein sequence ID" value="GGF15566.1"/>
    <property type="molecule type" value="Genomic_DNA"/>
</dbReference>
<proteinExistence type="predicted"/>
<dbReference type="AlphaFoldDB" id="A0A8J3E345"/>
<reference evidence="3" key="1">
    <citation type="journal article" date="2014" name="Int. J. Syst. Evol. Microbiol.">
        <title>Complete genome sequence of Corynebacterium casei LMG S-19264T (=DSM 44701T), isolated from a smear-ripened cheese.</title>
        <authorList>
            <consortium name="US DOE Joint Genome Institute (JGI-PGF)"/>
            <person name="Walter F."/>
            <person name="Albersmeier A."/>
            <person name="Kalinowski J."/>
            <person name="Ruckert C."/>
        </authorList>
    </citation>
    <scope>NUCLEOTIDE SEQUENCE</scope>
    <source>
        <strain evidence="3">CGMCC 1.15725</strain>
    </source>
</reference>
<dbReference type="RefSeq" id="WP_189045526.1">
    <property type="nucleotide sequence ID" value="NZ_BMJQ01000005.1"/>
</dbReference>
<gene>
    <name evidence="3" type="ORF">GCM10011611_21710</name>
</gene>
<evidence type="ECO:0000313" key="3">
    <source>
        <dbReference type="EMBL" id="GGF15566.1"/>
    </source>
</evidence>
<dbReference type="Gene3D" id="3.40.190.10">
    <property type="entry name" value="Periplasmic binding protein-like II"/>
    <property type="match status" value="2"/>
</dbReference>
<protein>
    <submittedName>
        <fullName evidence="3">ABC transporter substrate-binding protein</fullName>
    </submittedName>
</protein>
<comment type="caution">
    <text evidence="3">The sequence shown here is derived from an EMBL/GenBank/DDBJ whole genome shotgun (WGS) entry which is preliminary data.</text>
</comment>
<organism evidence="3 4">
    <name type="scientific">Aliidongia dinghuensis</name>
    <dbReference type="NCBI Taxonomy" id="1867774"/>
    <lineage>
        <taxon>Bacteria</taxon>
        <taxon>Pseudomonadati</taxon>
        <taxon>Pseudomonadota</taxon>
        <taxon>Alphaproteobacteria</taxon>
        <taxon>Rhodospirillales</taxon>
        <taxon>Dongiaceae</taxon>
        <taxon>Aliidongia</taxon>
    </lineage>
</organism>
<dbReference type="Pfam" id="PF13343">
    <property type="entry name" value="SBP_bac_6"/>
    <property type="match status" value="1"/>
</dbReference>
<name>A0A8J3E345_9PROT</name>
<dbReference type="InterPro" id="IPR026045">
    <property type="entry name" value="Ferric-bd"/>
</dbReference>
<feature type="chain" id="PRO_5035176826" evidence="2">
    <location>
        <begin position="27"/>
        <end position="347"/>
    </location>
</feature>
<sequence>MNGARWASSLLAAIGLAGLALSTASAETTQEKALYDAAKKEGAVSWYSGILDQPICDQVGKAFQAKYPGIQVSAIKTTSQVAFQRLLQDLKAGQVQSDVFTTTDIGHMMFLKSKDQLVKYVPENEAGMVDAVKNVDPDGYFHTSWVGISAIVYNTAKVKPADAPKDWPDLTDPRWKGQITFGSPNYSGMVGVWTVAMENRYGWDYFTKLNALDPQIGRSIDDAVTVLNSGERIVGMGNAASALRSAAKGNPLAVVYPSSGTLIVISPSAIIKGTPHPNAAKLFMEFLTGPDYSKILAANFEQPLRGDVAPAAGGKSLADMKPFAPTADQIEKQLPPNKAKWRDTFGM</sequence>
<evidence type="ECO:0000256" key="2">
    <source>
        <dbReference type="SAM" id="SignalP"/>
    </source>
</evidence>
<feature type="signal peptide" evidence="2">
    <location>
        <begin position="1"/>
        <end position="26"/>
    </location>
</feature>
<dbReference type="SUPFAM" id="SSF53850">
    <property type="entry name" value="Periplasmic binding protein-like II"/>
    <property type="match status" value="1"/>
</dbReference>
<dbReference type="Proteomes" id="UP000646365">
    <property type="component" value="Unassembled WGS sequence"/>
</dbReference>
<keyword evidence="4" id="KW-1185">Reference proteome</keyword>
<evidence type="ECO:0000256" key="1">
    <source>
        <dbReference type="ARBA" id="ARBA00022729"/>
    </source>
</evidence>
<evidence type="ECO:0000313" key="4">
    <source>
        <dbReference type="Proteomes" id="UP000646365"/>
    </source>
</evidence>
<dbReference type="PIRSF" id="PIRSF002825">
    <property type="entry name" value="CfbpA"/>
    <property type="match status" value="1"/>
</dbReference>
<keyword evidence="1 2" id="KW-0732">Signal</keyword>
<accession>A0A8J3E345</accession>
<dbReference type="PANTHER" id="PTHR30006">
    <property type="entry name" value="THIAMINE-BINDING PERIPLASMIC PROTEIN-RELATED"/>
    <property type="match status" value="1"/>
</dbReference>